<protein>
    <submittedName>
        <fullName evidence="1">Uncharacterized protein</fullName>
    </submittedName>
</protein>
<dbReference type="EMBL" id="GBEZ01000843">
    <property type="protein sequence ID" value="JAC84073.1"/>
    <property type="molecule type" value="Transcribed_RNA"/>
</dbReference>
<sequence length="286" mass="32198">MRFDTNKCRTSVLALFQSIKEHNVEDEVVDYVSSLFASIDDDSEIEDIIDTLRGLSDKFAAMSEEDQFQLISQLIASLASHERSHGDIESTTSVHVQKEMATNLCASEFSKCTEQAVPGAQEWENISSNFPVDVLLEISPPGVGREFLRHYLVDVHKGDLDRAAAAVLEEDIRDLEKDWLAAQQLERERKAAEQKEQARINKQLLNRFQYEPVPPAKTGAKAPKRGGDLRMWEPQEVSGRGQVRYHNGAIVSRRGEKYVVENLKEEWDGGSSGKVYTKGKRGKGYV</sequence>
<gene>
    <name evidence="1" type="ORF">TSPGSL018_1836</name>
</gene>
<dbReference type="AlphaFoldDB" id="A0A061SIH0"/>
<proteinExistence type="predicted"/>
<evidence type="ECO:0000313" key="1">
    <source>
        <dbReference type="EMBL" id="JAC84073.1"/>
    </source>
</evidence>
<accession>A0A061SIH0</accession>
<name>A0A061SIH0_9CHLO</name>
<organism evidence="1">
    <name type="scientific">Tetraselmis sp. GSL018</name>
    <dbReference type="NCBI Taxonomy" id="582737"/>
    <lineage>
        <taxon>Eukaryota</taxon>
        <taxon>Viridiplantae</taxon>
        <taxon>Chlorophyta</taxon>
        <taxon>core chlorophytes</taxon>
        <taxon>Chlorodendrophyceae</taxon>
        <taxon>Chlorodendrales</taxon>
        <taxon>Chlorodendraceae</taxon>
        <taxon>Tetraselmis</taxon>
    </lineage>
</organism>
<reference evidence="1" key="1">
    <citation type="submission" date="2014-05" db="EMBL/GenBank/DDBJ databases">
        <title>The transcriptome of the halophilic microalga Tetraselmis sp. GSL018 isolated from the Great Salt Lake, Utah.</title>
        <authorList>
            <person name="Jinkerson R.E."/>
            <person name="D'Adamo S."/>
            <person name="Posewitz M.C."/>
        </authorList>
    </citation>
    <scope>NUCLEOTIDE SEQUENCE</scope>
    <source>
        <strain evidence="1">GSL018</strain>
    </source>
</reference>